<evidence type="ECO:0000256" key="11">
    <source>
        <dbReference type="HAMAP-Rule" id="MF_01145"/>
    </source>
</evidence>
<comment type="catalytic activity">
    <reaction evidence="1 11">
        <text>[protein]-peptidylproline (omega=180) = [protein]-peptidylproline (omega=0)</text>
        <dbReference type="Rhea" id="RHEA:16237"/>
        <dbReference type="Rhea" id="RHEA-COMP:10747"/>
        <dbReference type="Rhea" id="RHEA-COMP:10748"/>
        <dbReference type="ChEBI" id="CHEBI:83833"/>
        <dbReference type="ChEBI" id="CHEBI:83834"/>
        <dbReference type="EC" id="5.2.1.8"/>
    </reaction>
</comment>
<keyword evidence="9 11" id="KW-0413">Isomerase</keyword>
<dbReference type="Pfam" id="PF13145">
    <property type="entry name" value="Rotamase_2"/>
    <property type="match status" value="1"/>
</dbReference>
<evidence type="ECO:0000256" key="9">
    <source>
        <dbReference type="ARBA" id="ARBA00023235"/>
    </source>
</evidence>
<dbReference type="SUPFAM" id="SSF109998">
    <property type="entry name" value="Triger factor/SurA peptide-binding domain-like"/>
    <property type="match status" value="1"/>
</dbReference>
<dbReference type="PROSITE" id="PS51257">
    <property type="entry name" value="PROKAR_LIPOPROTEIN"/>
    <property type="match status" value="1"/>
</dbReference>
<dbReference type="Proteomes" id="UP000181969">
    <property type="component" value="Unassembled WGS sequence"/>
</dbReference>
<evidence type="ECO:0000259" key="13">
    <source>
        <dbReference type="Pfam" id="PF13145"/>
    </source>
</evidence>
<keyword evidence="10 11" id="KW-0449">Lipoprotein</keyword>
<feature type="chain" id="PRO_5038915813" description="Foldase protein PrsA" evidence="12">
    <location>
        <begin position="27"/>
        <end position="302"/>
    </location>
</feature>
<dbReference type="OrthoDB" id="2194386at2"/>
<dbReference type="EMBL" id="FOTJ01000002">
    <property type="protein sequence ID" value="SFL20889.1"/>
    <property type="molecule type" value="Genomic_DNA"/>
</dbReference>
<comment type="function">
    <text evidence="11">Plays a major role in protein secretion by helping the post-translocational extracellular folding of several secreted proteins.</text>
</comment>
<evidence type="ECO:0000313" key="14">
    <source>
        <dbReference type="EMBL" id="SFL20889.1"/>
    </source>
</evidence>
<evidence type="ECO:0000313" key="15">
    <source>
        <dbReference type="Proteomes" id="UP000181969"/>
    </source>
</evidence>
<accession>A0A1I4FTZ8</accession>
<evidence type="ECO:0000256" key="10">
    <source>
        <dbReference type="ARBA" id="ARBA00023288"/>
    </source>
</evidence>
<evidence type="ECO:0000256" key="5">
    <source>
        <dbReference type="ARBA" id="ARBA00022729"/>
    </source>
</evidence>
<evidence type="ECO:0000256" key="2">
    <source>
        <dbReference type="ARBA" id="ARBA00004193"/>
    </source>
</evidence>
<reference evidence="14 15" key="1">
    <citation type="submission" date="2016-10" db="EMBL/GenBank/DDBJ databases">
        <authorList>
            <person name="de Groot N.N."/>
        </authorList>
    </citation>
    <scope>NUCLEOTIDE SEQUENCE [LARGE SCALE GENOMIC DNA]</scope>
    <source>
        <strain evidence="14 15">M79</strain>
    </source>
</reference>
<dbReference type="InterPro" id="IPR023059">
    <property type="entry name" value="Foldase_PrsA"/>
</dbReference>
<dbReference type="InterPro" id="IPR050245">
    <property type="entry name" value="PrsA_foldase"/>
</dbReference>
<comment type="subcellular location">
    <subcellularLocation>
        <location evidence="2 11">Cell membrane</location>
        <topology evidence="2 11">Lipid-anchor</topology>
    </subcellularLocation>
</comment>
<dbReference type="EC" id="5.2.1.8" evidence="11"/>
<gene>
    <name evidence="11" type="primary">prsA</name>
    <name evidence="14" type="ORF">SAMN05216438_102184</name>
</gene>
<comment type="similarity">
    <text evidence="3 11">Belongs to the PrsA family.</text>
</comment>
<keyword evidence="8 11" id="KW-0564">Palmitate</keyword>
<evidence type="ECO:0000256" key="12">
    <source>
        <dbReference type="SAM" id="SignalP"/>
    </source>
</evidence>
<dbReference type="PANTHER" id="PTHR47245:SF1">
    <property type="entry name" value="FOLDASE PROTEIN PRSA"/>
    <property type="match status" value="1"/>
</dbReference>
<feature type="domain" description="PpiC" evidence="13">
    <location>
        <begin position="158"/>
        <end position="238"/>
    </location>
</feature>
<proteinExistence type="inferred from homology"/>
<protein>
    <recommendedName>
        <fullName evidence="11">Foldase protein PrsA</fullName>
        <ecNumber evidence="11">5.2.1.8</ecNumber>
    </recommendedName>
</protein>
<keyword evidence="4 11" id="KW-1003">Cell membrane</keyword>
<keyword evidence="7 11" id="KW-0472">Membrane</keyword>
<dbReference type="GO" id="GO:0006457">
    <property type="term" value="P:protein folding"/>
    <property type="evidence" value="ECO:0007669"/>
    <property type="project" value="UniProtKB-UniRule"/>
</dbReference>
<dbReference type="HAMAP" id="MF_01145">
    <property type="entry name" value="Foldase_PrsA"/>
    <property type="match status" value="1"/>
</dbReference>
<organism evidence="14 15">
    <name type="scientific">Lactococcus garvieae</name>
    <dbReference type="NCBI Taxonomy" id="1363"/>
    <lineage>
        <taxon>Bacteria</taxon>
        <taxon>Bacillati</taxon>
        <taxon>Bacillota</taxon>
        <taxon>Bacilli</taxon>
        <taxon>Lactobacillales</taxon>
        <taxon>Streptococcaceae</taxon>
        <taxon>Lactococcus</taxon>
    </lineage>
</organism>
<dbReference type="RefSeq" id="WP_023889678.1">
    <property type="nucleotide sequence ID" value="NZ_CAXVJC010000004.1"/>
</dbReference>
<sequence>MKFKKLNILLATAVAALGLVTLSACGNNNSTGENIITMKGDTINVGDFYSEAKTFPSMPATSLLQNLTFSKMFEKDFGDKVSDKDVQAKFDDTKKQMGEQFAAALQQQGFTEKSYKSYVRLQLLQEYAIEKKITDTQFTDANLKAAWADFHPEVEAIVVPETTKDAATKAAKAAKSDAAKFEKDNASNKQKFDSTSTTIPKEVQTAAFKLKNGEVSDVIESTNASTGATSYYVVKMIKTSDKGSDMNKYKDKLKDVIKAEKLADTTYVAGVIGEYLKEHNVTVKEEAFSTIFSQFTSSSSSK</sequence>
<evidence type="ECO:0000256" key="7">
    <source>
        <dbReference type="ARBA" id="ARBA00023136"/>
    </source>
</evidence>
<keyword evidence="5 11" id="KW-0732">Signal</keyword>
<dbReference type="InterPro" id="IPR000297">
    <property type="entry name" value="PPIase_PpiC"/>
</dbReference>
<dbReference type="InterPro" id="IPR027304">
    <property type="entry name" value="Trigger_fact/SurA_dom_sf"/>
</dbReference>
<feature type="signal peptide" evidence="12">
    <location>
        <begin position="1"/>
        <end position="26"/>
    </location>
</feature>
<dbReference type="Gene3D" id="1.10.4030.10">
    <property type="entry name" value="Porin chaperone SurA, peptide-binding domain"/>
    <property type="match status" value="1"/>
</dbReference>
<evidence type="ECO:0000256" key="4">
    <source>
        <dbReference type="ARBA" id="ARBA00022475"/>
    </source>
</evidence>
<evidence type="ECO:0000256" key="3">
    <source>
        <dbReference type="ARBA" id="ARBA00006071"/>
    </source>
</evidence>
<dbReference type="GO" id="GO:0005886">
    <property type="term" value="C:plasma membrane"/>
    <property type="evidence" value="ECO:0007669"/>
    <property type="project" value="UniProtKB-SubCell"/>
</dbReference>
<keyword evidence="6 11" id="KW-0697">Rotamase</keyword>
<name>A0A1I4FTZ8_9LACT</name>
<evidence type="ECO:0000256" key="8">
    <source>
        <dbReference type="ARBA" id="ARBA00023139"/>
    </source>
</evidence>
<dbReference type="GO" id="GO:0003755">
    <property type="term" value="F:peptidyl-prolyl cis-trans isomerase activity"/>
    <property type="evidence" value="ECO:0007669"/>
    <property type="project" value="UniProtKB-UniRule"/>
</dbReference>
<dbReference type="AlphaFoldDB" id="A0A1I4FTZ8"/>
<dbReference type="PANTHER" id="PTHR47245">
    <property type="entry name" value="PEPTIDYLPROLYL ISOMERASE"/>
    <property type="match status" value="1"/>
</dbReference>
<evidence type="ECO:0000256" key="6">
    <source>
        <dbReference type="ARBA" id="ARBA00023110"/>
    </source>
</evidence>
<evidence type="ECO:0000256" key="1">
    <source>
        <dbReference type="ARBA" id="ARBA00000971"/>
    </source>
</evidence>